<name>A0ABR9NZN7_9BACT</name>
<feature type="signal peptide" evidence="1">
    <location>
        <begin position="1"/>
        <end position="20"/>
    </location>
</feature>
<proteinExistence type="predicted"/>
<gene>
    <name evidence="2" type="ORF">IIE05_17420</name>
</gene>
<reference evidence="2 3" key="1">
    <citation type="submission" date="2020-10" db="EMBL/GenBank/DDBJ databases">
        <title>Investigation of anaerobic biodegradation of phenanthrene by a sulfate-dependent Geobacter anodireducens strain PheS2.</title>
        <authorList>
            <person name="Zhang Z."/>
        </authorList>
    </citation>
    <scope>NUCLEOTIDE SEQUENCE [LARGE SCALE GENOMIC DNA]</scope>
    <source>
        <strain evidence="2 3">PheS2</strain>
    </source>
</reference>
<dbReference type="EMBL" id="JADBFD010000044">
    <property type="protein sequence ID" value="MBE2889740.1"/>
    <property type="molecule type" value="Genomic_DNA"/>
</dbReference>
<organism evidence="2 3">
    <name type="scientific">Geobacter anodireducens</name>
    <dbReference type="NCBI Taxonomy" id="1340425"/>
    <lineage>
        <taxon>Bacteria</taxon>
        <taxon>Pseudomonadati</taxon>
        <taxon>Thermodesulfobacteriota</taxon>
        <taxon>Desulfuromonadia</taxon>
        <taxon>Geobacterales</taxon>
        <taxon>Geobacteraceae</taxon>
        <taxon>Geobacter</taxon>
    </lineage>
</organism>
<evidence type="ECO:0000313" key="3">
    <source>
        <dbReference type="Proteomes" id="UP000618926"/>
    </source>
</evidence>
<keyword evidence="3" id="KW-1185">Reference proteome</keyword>
<sequence length="125" mass="12906">MKKITFTISLLALSASVALAAEPTGLDKTKTGLSLYGLKGTTGTVPTTDQSRIAKSSTGVMLAVTTSAVGYSVATQHVNGTKAYGSAHDSTSIYVKDVTTKGTGESITYKTGKDTFDGVEGWTTM</sequence>
<comment type="caution">
    <text evidence="2">The sequence shown here is derived from an EMBL/GenBank/DDBJ whole genome shotgun (WGS) entry which is preliminary data.</text>
</comment>
<evidence type="ECO:0000313" key="2">
    <source>
        <dbReference type="EMBL" id="MBE2889740.1"/>
    </source>
</evidence>
<feature type="chain" id="PRO_5046703636" evidence="1">
    <location>
        <begin position="21"/>
        <end position="125"/>
    </location>
</feature>
<protein>
    <submittedName>
        <fullName evidence="2">Uncharacterized protein</fullName>
    </submittedName>
</protein>
<evidence type="ECO:0000256" key="1">
    <source>
        <dbReference type="SAM" id="SignalP"/>
    </source>
</evidence>
<accession>A0ABR9NZN7</accession>
<dbReference type="RefSeq" id="WP_145915404.1">
    <property type="nucleotide sequence ID" value="NZ_JADBFD010000044.1"/>
</dbReference>
<keyword evidence="1" id="KW-0732">Signal</keyword>
<dbReference type="Proteomes" id="UP000618926">
    <property type="component" value="Unassembled WGS sequence"/>
</dbReference>